<sequence length="388" mass="46394">MHKDKFVFSQLIVFLDRNKFNYIVRKHDGDKYVKHFTCWNQLLSLMFGQLSNRESLRDLIIALDAHHSKCYHLGIGRNVSRSSLARANQDRDYHIFEEYAYYLINEARQKRATEIFKLGGNIYAFDSTTIDLCLAVFWWAKFRKKKGGIKVHTLYDVETQIPAFIHITEAAVHDSKAMKEIPYESGSYYIFDRAYNNFKMLYKVHQIDAFFVVRAKKNLQYKSIKWKRRLPKNVLSDVTIELIGFYPKQYYPEQFRLVRYWDEEQKREFVFLTNAMHISALQVAELYKNRWQVELFFKWLKQHLKIKKFWGTTENAVRVQIYSAICTYCLVAIVQHDMQLDRSTYEVLQILSISLTDKTLLRDLFDKTKFQNDKERFGPNGPNLFNYK</sequence>
<evidence type="ECO:0000256" key="1">
    <source>
        <dbReference type="ARBA" id="ARBA00010075"/>
    </source>
</evidence>
<comment type="similarity">
    <text evidence="1">Belongs to the transposase 11 family.</text>
</comment>
<dbReference type="Pfam" id="PF14294">
    <property type="entry name" value="DUF4372"/>
    <property type="match status" value="1"/>
</dbReference>
<dbReference type="NCBIfam" id="NF033592">
    <property type="entry name" value="transpos_IS4_1"/>
    <property type="match status" value="1"/>
</dbReference>
<gene>
    <name evidence="7" type="ORF">F5613_000701</name>
</gene>
<protein>
    <recommendedName>
        <fullName evidence="9">IS4 family transposase</fullName>
    </recommendedName>
</protein>
<keyword evidence="8" id="KW-1185">Reference proteome</keyword>
<dbReference type="InterPro" id="IPR002559">
    <property type="entry name" value="Transposase_11"/>
</dbReference>
<proteinExistence type="inferred from homology"/>
<evidence type="ECO:0000259" key="5">
    <source>
        <dbReference type="Pfam" id="PF01609"/>
    </source>
</evidence>
<dbReference type="PANTHER" id="PTHR33258">
    <property type="entry name" value="TRANSPOSASE INSL FOR INSERTION SEQUENCE ELEMENT IS186A-RELATED"/>
    <property type="match status" value="1"/>
</dbReference>
<dbReference type="AlphaFoldDB" id="A0A8E2A490"/>
<keyword evidence="2" id="KW-0815">Transposition</keyword>
<evidence type="ECO:0000259" key="6">
    <source>
        <dbReference type="Pfam" id="PF14294"/>
    </source>
</evidence>
<evidence type="ECO:0000313" key="7">
    <source>
        <dbReference type="EMBL" id="NYI48656.1"/>
    </source>
</evidence>
<keyword evidence="4" id="KW-0233">DNA recombination</keyword>
<dbReference type="SUPFAM" id="SSF53098">
    <property type="entry name" value="Ribonuclease H-like"/>
    <property type="match status" value="1"/>
</dbReference>
<comment type="caution">
    <text evidence="7">The sequence shown here is derived from an EMBL/GenBank/DDBJ whole genome shotgun (WGS) entry which is preliminary data.</text>
</comment>
<dbReference type="RefSeq" id="WP_179398687.1">
    <property type="nucleotide sequence ID" value="NZ_JACCCY010000001.1"/>
</dbReference>
<feature type="domain" description="Transposase IS4-like" evidence="5">
    <location>
        <begin position="120"/>
        <end position="330"/>
    </location>
</feature>
<organism evidence="7 8">
    <name type="scientific">Macellibacteroides fermentans</name>
    <dbReference type="NCBI Taxonomy" id="879969"/>
    <lineage>
        <taxon>Bacteria</taxon>
        <taxon>Pseudomonadati</taxon>
        <taxon>Bacteroidota</taxon>
        <taxon>Bacteroidia</taxon>
        <taxon>Bacteroidales</taxon>
        <taxon>Porphyromonadaceae</taxon>
        <taxon>Macellibacteroides</taxon>
    </lineage>
</organism>
<accession>A0A8E2A490</accession>
<dbReference type="Gene3D" id="3.90.350.10">
    <property type="entry name" value="Transposase Inhibitor Protein From Tn5, Chain A, domain 1"/>
    <property type="match status" value="1"/>
</dbReference>
<dbReference type="InterPro" id="IPR047952">
    <property type="entry name" value="Transpos_IS4"/>
</dbReference>
<dbReference type="PANTHER" id="PTHR33258:SF1">
    <property type="entry name" value="TRANSPOSASE INSL FOR INSERTION SEQUENCE ELEMENT IS186A-RELATED"/>
    <property type="match status" value="1"/>
</dbReference>
<dbReference type="Pfam" id="PF01609">
    <property type="entry name" value="DDE_Tnp_1"/>
    <property type="match status" value="1"/>
</dbReference>
<keyword evidence="3" id="KW-0238">DNA-binding</keyword>
<dbReference type="InterPro" id="IPR012337">
    <property type="entry name" value="RNaseH-like_sf"/>
</dbReference>
<evidence type="ECO:0000256" key="2">
    <source>
        <dbReference type="ARBA" id="ARBA00022578"/>
    </source>
</evidence>
<reference evidence="7 8" key="1">
    <citation type="submission" date="2020-07" db="EMBL/GenBank/DDBJ databases">
        <title>Genomic Encyclopedia of Type Strains, Phase IV (KMG-IV): sequencing the most valuable type-strain genomes for metagenomic binning, comparative biology and taxonomic classification.</title>
        <authorList>
            <person name="Goeker M."/>
        </authorList>
    </citation>
    <scope>NUCLEOTIDE SEQUENCE [LARGE SCALE GENOMIC DNA]</scope>
    <source>
        <strain evidence="7 8">DSM 23697</strain>
    </source>
</reference>
<dbReference type="Proteomes" id="UP000574332">
    <property type="component" value="Unassembled WGS sequence"/>
</dbReference>
<evidence type="ECO:0008006" key="9">
    <source>
        <dbReference type="Google" id="ProtNLM"/>
    </source>
</evidence>
<dbReference type="InterPro" id="IPR025399">
    <property type="entry name" value="DUF4372"/>
</dbReference>
<feature type="domain" description="DUF4372" evidence="6">
    <location>
        <begin position="5"/>
        <end position="75"/>
    </location>
</feature>
<evidence type="ECO:0000256" key="3">
    <source>
        <dbReference type="ARBA" id="ARBA00023125"/>
    </source>
</evidence>
<name>A0A8E2A490_9PORP</name>
<evidence type="ECO:0000256" key="4">
    <source>
        <dbReference type="ARBA" id="ARBA00023172"/>
    </source>
</evidence>
<evidence type="ECO:0000313" key="8">
    <source>
        <dbReference type="Proteomes" id="UP000574332"/>
    </source>
</evidence>
<dbReference type="EMBL" id="JACCCY010000001">
    <property type="protein sequence ID" value="NYI48656.1"/>
    <property type="molecule type" value="Genomic_DNA"/>
</dbReference>
<dbReference type="GO" id="GO:0004803">
    <property type="term" value="F:transposase activity"/>
    <property type="evidence" value="ECO:0007669"/>
    <property type="project" value="InterPro"/>
</dbReference>
<dbReference type="GO" id="GO:0006313">
    <property type="term" value="P:DNA transposition"/>
    <property type="evidence" value="ECO:0007669"/>
    <property type="project" value="InterPro"/>
</dbReference>
<dbReference type="GO" id="GO:0003677">
    <property type="term" value="F:DNA binding"/>
    <property type="evidence" value="ECO:0007669"/>
    <property type="project" value="UniProtKB-KW"/>
</dbReference>